<dbReference type="Gene3D" id="2.60.120.10">
    <property type="entry name" value="Jelly Rolls"/>
    <property type="match status" value="1"/>
</dbReference>
<organism evidence="13 14">
    <name type="scientific">Sinobacterium caligoides</name>
    <dbReference type="NCBI Taxonomy" id="933926"/>
    <lineage>
        <taxon>Bacteria</taxon>
        <taxon>Pseudomonadati</taxon>
        <taxon>Pseudomonadota</taxon>
        <taxon>Gammaproteobacteria</taxon>
        <taxon>Cellvibrionales</taxon>
        <taxon>Spongiibacteraceae</taxon>
        <taxon>Sinobacterium</taxon>
    </lineage>
</organism>
<evidence type="ECO:0000259" key="10">
    <source>
        <dbReference type="Pfam" id="PF00483"/>
    </source>
</evidence>
<evidence type="ECO:0000256" key="5">
    <source>
        <dbReference type="ARBA" id="ARBA00022695"/>
    </source>
</evidence>
<keyword evidence="5 13" id="KW-0548">Nucleotidyltransferase</keyword>
<proteinExistence type="inferred from homology"/>
<dbReference type="InterPro" id="IPR005835">
    <property type="entry name" value="NTP_transferase_dom"/>
</dbReference>
<dbReference type="GO" id="GO:0000271">
    <property type="term" value="P:polysaccharide biosynthetic process"/>
    <property type="evidence" value="ECO:0007669"/>
    <property type="project" value="InterPro"/>
</dbReference>
<comment type="catalytic activity">
    <reaction evidence="8">
        <text>alpha-D-mannose 1-phosphate + GTP + H(+) = GDP-alpha-D-mannose + diphosphate</text>
        <dbReference type="Rhea" id="RHEA:15229"/>
        <dbReference type="ChEBI" id="CHEBI:15378"/>
        <dbReference type="ChEBI" id="CHEBI:33019"/>
        <dbReference type="ChEBI" id="CHEBI:37565"/>
        <dbReference type="ChEBI" id="CHEBI:57527"/>
        <dbReference type="ChEBI" id="CHEBI:58409"/>
        <dbReference type="EC" id="2.7.7.13"/>
    </reaction>
</comment>
<name>A0A3N2D5D7_9GAMM</name>
<dbReference type="FunFam" id="2.60.120.10:FF:000032">
    <property type="entry name" value="Mannose-1-phosphate guanylyltransferase/mannose-6-phosphate isomerase"/>
    <property type="match status" value="1"/>
</dbReference>
<dbReference type="InterPro" id="IPR051161">
    <property type="entry name" value="Mannose-6P_isomerase_type2"/>
</dbReference>
<dbReference type="GO" id="GO:0009298">
    <property type="term" value="P:GDP-mannose biosynthetic process"/>
    <property type="evidence" value="ECO:0007669"/>
    <property type="project" value="UniProtKB-UniPathway"/>
</dbReference>
<dbReference type="Proteomes" id="UP000275394">
    <property type="component" value="Unassembled WGS sequence"/>
</dbReference>
<keyword evidence="7" id="KW-0342">GTP-binding</keyword>
<comment type="pathway">
    <text evidence="1">Nucleotide-sugar biosynthesis; GDP-alpha-D-mannose biosynthesis; GDP-alpha-D-mannose from alpha-D-mannose 1-phosphate (GTP route): step 1/1.</text>
</comment>
<dbReference type="InterPro" id="IPR029044">
    <property type="entry name" value="Nucleotide-diphossugar_trans"/>
</dbReference>
<dbReference type="Pfam" id="PF01050">
    <property type="entry name" value="MannoseP_isomer"/>
    <property type="match status" value="1"/>
</dbReference>
<dbReference type="InterPro" id="IPR049577">
    <property type="entry name" value="GMPP_N"/>
</dbReference>
<evidence type="ECO:0000256" key="1">
    <source>
        <dbReference type="ARBA" id="ARBA00004823"/>
    </source>
</evidence>
<evidence type="ECO:0000256" key="7">
    <source>
        <dbReference type="ARBA" id="ARBA00023134"/>
    </source>
</evidence>
<dbReference type="GO" id="GO:0016853">
    <property type="term" value="F:isomerase activity"/>
    <property type="evidence" value="ECO:0007669"/>
    <property type="project" value="UniProtKB-KW"/>
</dbReference>
<feature type="domain" description="Mannose-6-phosphate isomerase type II C-terminal" evidence="11">
    <location>
        <begin position="352"/>
        <end position="464"/>
    </location>
</feature>
<dbReference type="NCBIfam" id="TIGR01479">
    <property type="entry name" value="GMP_PMI"/>
    <property type="match status" value="1"/>
</dbReference>
<keyword evidence="6" id="KW-0547">Nucleotide-binding</keyword>
<evidence type="ECO:0000256" key="4">
    <source>
        <dbReference type="ARBA" id="ARBA00022679"/>
    </source>
</evidence>
<evidence type="ECO:0000259" key="11">
    <source>
        <dbReference type="Pfam" id="PF01050"/>
    </source>
</evidence>
<dbReference type="RefSeq" id="WP_123714145.1">
    <property type="nucleotide sequence ID" value="NZ_RKHR01000010.1"/>
</dbReference>
<dbReference type="PANTHER" id="PTHR46390:SF1">
    <property type="entry name" value="MANNOSE-1-PHOSPHATE GUANYLYLTRANSFERASE"/>
    <property type="match status" value="1"/>
</dbReference>
<evidence type="ECO:0000256" key="2">
    <source>
        <dbReference type="ARBA" id="ARBA00006115"/>
    </source>
</evidence>
<dbReference type="InterPro" id="IPR001538">
    <property type="entry name" value="Man6P_isomerase-2_C"/>
</dbReference>
<dbReference type="CDD" id="cd02509">
    <property type="entry name" value="GDP-M1P_Guanylyltransferase"/>
    <property type="match status" value="1"/>
</dbReference>
<accession>A0A3N2D5D7</accession>
<evidence type="ECO:0000256" key="3">
    <source>
        <dbReference type="ARBA" id="ARBA00012387"/>
    </source>
</evidence>
<dbReference type="Pfam" id="PF22640">
    <property type="entry name" value="ManC_GMP_beta-helix"/>
    <property type="match status" value="1"/>
</dbReference>
<keyword evidence="14" id="KW-1185">Reference proteome</keyword>
<protein>
    <recommendedName>
        <fullName evidence="3">mannose-1-phosphate guanylyltransferase</fullName>
        <ecNumber evidence="3">2.7.7.13</ecNumber>
    </recommendedName>
</protein>
<feature type="domain" description="MannoseP isomerase/GMP-like beta-helix" evidence="12">
    <location>
        <begin position="294"/>
        <end position="346"/>
    </location>
</feature>
<sequence length="470" mass="52493">MIHPVLLCGGVGSRLWPVSRGLFPKQFIRLMSDQWSMLQQTLGRLEGLELAPPIVVCNEEHRFLVAEQLRQMGVENAAIILEPVGRNTAPAVALAAMAAQKNDAEAVLLVLPADHVIKQPTIFHQAVMQAVVAAEQGHLATFGVVPEGPETGYGYIERGVEVLPNCYKVTRFVEKPDLPTAKSYVRSGKYAWNSGMFVFRAEQFCTELGQFSPEIFHACRKAYDDREHDLSFIRIDRLAFEQCPSDSIDYALMEKTNNAVVIALAAGWSDVGSWSSLWQVSEHDDDNNVCRGDVITHNVSNSYLRSGKRLVAAVGVDNLVVVETEDAILVASKDHVQDVKHIVSRLKSEVRPETDRHTQVFRPWGSYQALVADRRFQVKRIIVSPGQTLSLQMHHHRAEHWVVVSGTAHVTCGEKEFILTEDQSTYIPLGHQHRLSNPGVIPLELIEVQSGSYLGEDDIVRFEDIYGRSK</sequence>
<dbReference type="Pfam" id="PF00483">
    <property type="entry name" value="NTP_transferase"/>
    <property type="match status" value="1"/>
</dbReference>
<evidence type="ECO:0000256" key="8">
    <source>
        <dbReference type="ARBA" id="ARBA00047343"/>
    </source>
</evidence>
<dbReference type="EC" id="2.7.7.13" evidence="3"/>
<gene>
    <name evidence="13" type="ORF">EDC56_3833</name>
</gene>
<comment type="caution">
    <text evidence="13">The sequence shown here is derived from an EMBL/GenBank/DDBJ whole genome shotgun (WGS) entry which is preliminary data.</text>
</comment>
<evidence type="ECO:0000256" key="9">
    <source>
        <dbReference type="RuleBase" id="RU004190"/>
    </source>
</evidence>
<evidence type="ECO:0000259" key="12">
    <source>
        <dbReference type="Pfam" id="PF22640"/>
    </source>
</evidence>
<keyword evidence="13" id="KW-0413">Isomerase</keyword>
<dbReference type="InterPro" id="IPR011051">
    <property type="entry name" value="RmlC_Cupin_sf"/>
</dbReference>
<comment type="similarity">
    <text evidence="2 9">Belongs to the mannose-6-phosphate isomerase type 2 family.</text>
</comment>
<dbReference type="SUPFAM" id="SSF51182">
    <property type="entry name" value="RmlC-like cupins"/>
    <property type="match status" value="1"/>
</dbReference>
<dbReference type="EMBL" id="RKHR01000010">
    <property type="protein sequence ID" value="ROR94848.1"/>
    <property type="molecule type" value="Genomic_DNA"/>
</dbReference>
<evidence type="ECO:0000313" key="13">
    <source>
        <dbReference type="EMBL" id="ROR94848.1"/>
    </source>
</evidence>
<reference evidence="13 14" key="1">
    <citation type="submission" date="2018-11" db="EMBL/GenBank/DDBJ databases">
        <title>Genomic Encyclopedia of Type Strains, Phase IV (KMG-IV): sequencing the most valuable type-strain genomes for metagenomic binning, comparative biology and taxonomic classification.</title>
        <authorList>
            <person name="Goeker M."/>
        </authorList>
    </citation>
    <scope>NUCLEOTIDE SEQUENCE [LARGE SCALE GENOMIC DNA]</scope>
    <source>
        <strain evidence="13 14">DSM 100316</strain>
    </source>
</reference>
<dbReference type="GO" id="GO:0005525">
    <property type="term" value="F:GTP binding"/>
    <property type="evidence" value="ECO:0007669"/>
    <property type="project" value="UniProtKB-KW"/>
</dbReference>
<dbReference type="AlphaFoldDB" id="A0A3N2D5D7"/>
<keyword evidence="4 13" id="KW-0808">Transferase</keyword>
<evidence type="ECO:0000313" key="14">
    <source>
        <dbReference type="Proteomes" id="UP000275394"/>
    </source>
</evidence>
<feature type="domain" description="Nucleotidyl transferase" evidence="10">
    <location>
        <begin position="4"/>
        <end position="285"/>
    </location>
</feature>
<dbReference type="SUPFAM" id="SSF53448">
    <property type="entry name" value="Nucleotide-diphospho-sugar transferases"/>
    <property type="match status" value="1"/>
</dbReference>
<evidence type="ECO:0000256" key="6">
    <source>
        <dbReference type="ARBA" id="ARBA00022741"/>
    </source>
</evidence>
<dbReference type="OrthoDB" id="9806359at2"/>
<dbReference type="Gene3D" id="3.90.550.10">
    <property type="entry name" value="Spore Coat Polysaccharide Biosynthesis Protein SpsA, Chain A"/>
    <property type="match status" value="1"/>
</dbReference>
<dbReference type="UniPathway" id="UPA00126">
    <property type="reaction ID" value="UER00930"/>
</dbReference>
<dbReference type="InterPro" id="IPR054566">
    <property type="entry name" value="ManC/GMP-like_b-helix"/>
</dbReference>
<dbReference type="GO" id="GO:0004475">
    <property type="term" value="F:mannose-1-phosphate guanylyltransferase (GTP) activity"/>
    <property type="evidence" value="ECO:0007669"/>
    <property type="project" value="UniProtKB-EC"/>
</dbReference>
<dbReference type="InterPro" id="IPR014710">
    <property type="entry name" value="RmlC-like_jellyroll"/>
</dbReference>
<dbReference type="InterPro" id="IPR006375">
    <property type="entry name" value="Man1P_GuaTrfase/Man6P_Isoase"/>
</dbReference>
<dbReference type="CDD" id="cd02213">
    <property type="entry name" value="cupin_PMI_typeII_C"/>
    <property type="match status" value="1"/>
</dbReference>
<dbReference type="PANTHER" id="PTHR46390">
    <property type="entry name" value="MANNOSE-1-PHOSPHATE GUANYLYLTRANSFERASE"/>
    <property type="match status" value="1"/>
</dbReference>
<dbReference type="FunFam" id="3.90.550.10:FF:000046">
    <property type="entry name" value="Mannose-1-phosphate guanylyltransferase (GDP)"/>
    <property type="match status" value="1"/>
</dbReference>